<keyword evidence="2" id="KW-1185">Reference proteome</keyword>
<dbReference type="OrthoDB" id="738387at2"/>
<comment type="caution">
    <text evidence="1">The sequence shown here is derived from an EMBL/GenBank/DDBJ whole genome shotgun (WGS) entry which is preliminary data.</text>
</comment>
<dbReference type="AlphaFoldDB" id="A0A7K0FX33"/>
<organism evidence="1 2">
    <name type="scientific">Pedobacter petrophilus</name>
    <dbReference type="NCBI Taxonomy" id="1908241"/>
    <lineage>
        <taxon>Bacteria</taxon>
        <taxon>Pseudomonadati</taxon>
        <taxon>Bacteroidota</taxon>
        <taxon>Sphingobacteriia</taxon>
        <taxon>Sphingobacteriales</taxon>
        <taxon>Sphingobacteriaceae</taxon>
        <taxon>Pedobacter</taxon>
    </lineage>
</organism>
<reference evidence="1 2" key="1">
    <citation type="submission" date="2019-11" db="EMBL/GenBank/DDBJ databases">
        <title>Pedobacter petrophilus genome.</title>
        <authorList>
            <person name="Feldbauer M.J."/>
            <person name="Newman J.D."/>
        </authorList>
    </citation>
    <scope>NUCLEOTIDE SEQUENCE [LARGE SCALE GENOMIC DNA]</scope>
    <source>
        <strain evidence="1 2">LMG 29686</strain>
    </source>
</reference>
<protein>
    <submittedName>
        <fullName evidence="1">Uncharacterized protein</fullName>
    </submittedName>
</protein>
<dbReference type="EMBL" id="WKKH01000010">
    <property type="protein sequence ID" value="MRX76177.1"/>
    <property type="molecule type" value="Genomic_DNA"/>
</dbReference>
<name>A0A7K0FX33_9SPHI</name>
<sequence length="393" mass="45563">MMNIRSNFFVKKFSVFIVLLAICFCGCKRIVKSDDSEDSTVDDIEEVSKVEYQRIMSLKLPLKTVLIDKIYSLTIPEGCDFEVEKVTPEEVVLGNIDLAKIDTSFLSINLGDFFSKNEGLYSEQVYFIPANDSKRFSIADLKKGDERIDAVYYEDENSIIYDQGETFFTYNIQYDEAKKCFLFYKAEISWTQKYPKKQKLELAVHLLKHAKSLTATNYPPAKFTSWNEYVQNMPVLEVNWVNNMFRKIEKELKFFLDPNDQVSPRTPGNYTFVELFSPSQEALLSFYKSIDQIKNNQVIEPDYNSSQLILNLNSQYAYQLKEETGCYVVTNSSKVNDGYSAHTFTTVFCPVDYKGRNFMLKTDKELTPSNADFFVKMFSHFSKHYTLNTTVNP</sequence>
<evidence type="ECO:0000313" key="1">
    <source>
        <dbReference type="EMBL" id="MRX76177.1"/>
    </source>
</evidence>
<gene>
    <name evidence="1" type="ORF">GJU39_08755</name>
</gene>
<accession>A0A7K0FX33</accession>
<proteinExistence type="predicted"/>
<dbReference type="Proteomes" id="UP000487757">
    <property type="component" value="Unassembled WGS sequence"/>
</dbReference>
<dbReference type="RefSeq" id="WP_154280412.1">
    <property type="nucleotide sequence ID" value="NZ_JBHUJQ010000001.1"/>
</dbReference>
<evidence type="ECO:0000313" key="2">
    <source>
        <dbReference type="Proteomes" id="UP000487757"/>
    </source>
</evidence>